<keyword evidence="2" id="KW-1185">Reference proteome</keyword>
<dbReference type="EMBL" id="JANBUK010000010">
    <property type="protein sequence ID" value="KAJ2792688.1"/>
    <property type="molecule type" value="Genomic_DNA"/>
</dbReference>
<organism evidence="1 2">
    <name type="scientific">Coemansia linderi</name>
    <dbReference type="NCBI Taxonomy" id="2663919"/>
    <lineage>
        <taxon>Eukaryota</taxon>
        <taxon>Fungi</taxon>
        <taxon>Fungi incertae sedis</taxon>
        <taxon>Zoopagomycota</taxon>
        <taxon>Kickxellomycotina</taxon>
        <taxon>Kickxellomycetes</taxon>
        <taxon>Kickxellales</taxon>
        <taxon>Kickxellaceae</taxon>
        <taxon>Coemansia</taxon>
    </lineage>
</organism>
<reference evidence="1" key="1">
    <citation type="submission" date="2022-07" db="EMBL/GenBank/DDBJ databases">
        <title>Phylogenomic reconstructions and comparative analyses of Kickxellomycotina fungi.</title>
        <authorList>
            <person name="Reynolds N.K."/>
            <person name="Stajich J.E."/>
            <person name="Barry K."/>
            <person name="Grigoriev I.V."/>
            <person name="Crous P."/>
            <person name="Smith M.E."/>
        </authorList>
    </citation>
    <scope>NUCLEOTIDE SEQUENCE</scope>
    <source>
        <strain evidence="1">BCRC 34191</strain>
    </source>
</reference>
<gene>
    <name evidence="1" type="ORF">GGI18_000193</name>
</gene>
<accession>A0ACC1KQ40</accession>
<comment type="caution">
    <text evidence="1">The sequence shown here is derived from an EMBL/GenBank/DDBJ whole genome shotgun (WGS) entry which is preliminary data.</text>
</comment>
<dbReference type="Proteomes" id="UP001140066">
    <property type="component" value="Unassembled WGS sequence"/>
</dbReference>
<evidence type="ECO:0000313" key="1">
    <source>
        <dbReference type="EMBL" id="KAJ2792688.1"/>
    </source>
</evidence>
<evidence type="ECO:0000313" key="2">
    <source>
        <dbReference type="Proteomes" id="UP001140066"/>
    </source>
</evidence>
<sequence>MGCRKCRGWEESECCLSQHSCCACACHTSCDCAYCYTVELKARSTARATQTHTTGPKSAASRISTVLRLESRSSTALDSVSADHVAASANDLKAPKLRRWSRRNSTLKPLRLFA</sequence>
<name>A0ACC1KQ40_9FUNG</name>
<proteinExistence type="predicted"/>
<protein>
    <submittedName>
        <fullName evidence="1">Uncharacterized protein</fullName>
    </submittedName>
</protein>